<feature type="region of interest" description="Disordered" evidence="1">
    <location>
        <begin position="103"/>
        <end position="154"/>
    </location>
</feature>
<organism evidence="2 3">
    <name type="scientific">Tanacetum coccineum</name>
    <dbReference type="NCBI Taxonomy" id="301880"/>
    <lineage>
        <taxon>Eukaryota</taxon>
        <taxon>Viridiplantae</taxon>
        <taxon>Streptophyta</taxon>
        <taxon>Embryophyta</taxon>
        <taxon>Tracheophyta</taxon>
        <taxon>Spermatophyta</taxon>
        <taxon>Magnoliopsida</taxon>
        <taxon>eudicotyledons</taxon>
        <taxon>Gunneridae</taxon>
        <taxon>Pentapetalae</taxon>
        <taxon>asterids</taxon>
        <taxon>campanulids</taxon>
        <taxon>Asterales</taxon>
        <taxon>Asteraceae</taxon>
        <taxon>Asteroideae</taxon>
        <taxon>Anthemideae</taxon>
        <taxon>Anthemidinae</taxon>
        <taxon>Tanacetum</taxon>
    </lineage>
</organism>
<comment type="caution">
    <text evidence="2">The sequence shown here is derived from an EMBL/GenBank/DDBJ whole genome shotgun (WGS) entry which is preliminary data.</text>
</comment>
<evidence type="ECO:0000313" key="3">
    <source>
        <dbReference type="Proteomes" id="UP001151760"/>
    </source>
</evidence>
<dbReference type="EMBL" id="BQNB010014274">
    <property type="protein sequence ID" value="GJT26213.1"/>
    <property type="molecule type" value="Genomic_DNA"/>
</dbReference>
<evidence type="ECO:0000256" key="1">
    <source>
        <dbReference type="SAM" id="MobiDB-lite"/>
    </source>
</evidence>
<evidence type="ECO:0000313" key="2">
    <source>
        <dbReference type="EMBL" id="GJT26213.1"/>
    </source>
</evidence>
<keyword evidence="3" id="KW-1185">Reference proteome</keyword>
<evidence type="ECO:0008006" key="4">
    <source>
        <dbReference type="Google" id="ProtNLM"/>
    </source>
</evidence>
<feature type="compositionally biased region" description="Basic residues" evidence="1">
    <location>
        <begin position="107"/>
        <end position="125"/>
    </location>
</feature>
<feature type="compositionally biased region" description="Low complexity" evidence="1">
    <location>
        <begin position="128"/>
        <end position="139"/>
    </location>
</feature>
<sequence>MEDGIFFNQSKYIKEMLKKFWLEDSKPTKTPMSTKTKLTKDDKADSVDSTKYRVRRMDYFRDHVDKVIPYGMILTYLFKNLKAIMKDHPFDESYILVPRKMSSLKVKQPKRPPPKKSRNLGKSKRAQLPPSSSSKSTLSDNGDLPSTKLSPSPTIELSPLVKTCPMTKGRQGGCSRTWLGHYIGWERC</sequence>
<accession>A0ABQ5CHL6</accession>
<reference evidence="2" key="1">
    <citation type="journal article" date="2022" name="Int. J. Mol. Sci.">
        <title>Draft Genome of Tanacetum Coccineum: Genomic Comparison of Closely Related Tanacetum-Family Plants.</title>
        <authorList>
            <person name="Yamashiro T."/>
            <person name="Shiraishi A."/>
            <person name="Nakayama K."/>
            <person name="Satake H."/>
        </authorList>
    </citation>
    <scope>NUCLEOTIDE SEQUENCE</scope>
</reference>
<reference evidence="2" key="2">
    <citation type="submission" date="2022-01" db="EMBL/GenBank/DDBJ databases">
        <authorList>
            <person name="Yamashiro T."/>
            <person name="Shiraishi A."/>
            <person name="Satake H."/>
            <person name="Nakayama K."/>
        </authorList>
    </citation>
    <scope>NUCLEOTIDE SEQUENCE</scope>
</reference>
<proteinExistence type="predicted"/>
<protein>
    <recommendedName>
        <fullName evidence="4">Retrovirus-related Pol polyprotein from transposon TNT 1-94</fullName>
    </recommendedName>
</protein>
<gene>
    <name evidence="2" type="ORF">Tco_0906488</name>
</gene>
<name>A0ABQ5CHL6_9ASTR</name>
<dbReference type="Proteomes" id="UP001151760">
    <property type="component" value="Unassembled WGS sequence"/>
</dbReference>